<dbReference type="GO" id="GO:0031222">
    <property type="term" value="P:arabinan catabolic process"/>
    <property type="evidence" value="ECO:0007669"/>
    <property type="project" value="UniProtKB-UniRule"/>
</dbReference>
<evidence type="ECO:0000259" key="11">
    <source>
        <dbReference type="Pfam" id="PF09206"/>
    </source>
</evidence>
<dbReference type="GO" id="GO:0046556">
    <property type="term" value="F:alpha-L-arabinofuranosidase activity"/>
    <property type="evidence" value="ECO:0007669"/>
    <property type="project" value="UniProtKB-UniRule"/>
</dbReference>
<dbReference type="Pfam" id="PF09206">
    <property type="entry name" value="ArabFuran-catal"/>
    <property type="match status" value="1"/>
</dbReference>
<dbReference type="FunFam" id="2.60.120.200:FF:000131">
    <property type="entry name" value="Probable alpha-L-arabinofuranosidase B"/>
    <property type="match status" value="1"/>
</dbReference>
<feature type="chain" id="PRO_5027153413" description="Alpha-L-arabinofuranosidase" evidence="9">
    <location>
        <begin position="23"/>
        <end position="504"/>
    </location>
</feature>
<feature type="disulfide bond" evidence="8">
    <location>
        <begin position="407"/>
        <end position="445"/>
    </location>
</feature>
<dbReference type="Pfam" id="PF05270">
    <property type="entry name" value="AbfB"/>
    <property type="match status" value="1"/>
</dbReference>
<proteinExistence type="inferred from homology"/>
<dbReference type="UniPathway" id="UPA00667"/>
<dbReference type="InterPro" id="IPR013320">
    <property type="entry name" value="ConA-like_dom_sf"/>
</dbReference>
<evidence type="ECO:0000256" key="3">
    <source>
        <dbReference type="ARBA" id="ARBA00022729"/>
    </source>
</evidence>
<keyword evidence="9" id="KW-0624">Polysaccharide degradation</keyword>
<comment type="pathway">
    <text evidence="9">Glycan metabolism; L-arabinan degradation.</text>
</comment>
<dbReference type="GO" id="GO:0005576">
    <property type="term" value="C:extracellular region"/>
    <property type="evidence" value="ECO:0007669"/>
    <property type="project" value="UniProtKB-SubCell"/>
</dbReference>
<keyword evidence="4 9" id="KW-0378">Hydrolase</keyword>
<dbReference type="OrthoDB" id="157622at2759"/>
<keyword evidence="9" id="KW-0858">Xylan degradation</keyword>
<keyword evidence="6 9" id="KW-0326">Glycosidase</keyword>
<sequence>MFSRPRLDRASVLALILGLVNAGPCDIYSSGGTPCVAAHSTTRALYSGYSGALYQVSRGSDGATTNIGPLSAGGVANAAAQDSFCASTTCLITIIYDQSGHGNHLTQAPPGGAANGPDPNGYDYLASAVGAPVTLNGQKAYGVFISPFTGYRNNAATGTATGDAPEGLYAVFDGTHFNAKCCFDYGNAEKSSDDTGNGHMEAIYFGAGDGSGHGTGAGNGPWIMADLENGLFSGYNPGNNPADPTISSRFVTAIVKGEPNQWAIRGGNAASGSLSTYYSGIRPAGGYNPMSKEGAIILGTGGDNSDGAQGTFYEGVMTTGYPSDATENLVQANIVAANYAVTSLISGPALSVGSHISLRATTPCCVTRYIAHTGSIVNTQVISSANTTAVKQTASWIVHTGLGNSGCYSFESVDTPGSYIRHSNYELMLNVDDGSMLFADDATFCPETGLDGQGSSLRSWSYPTRYWRHYNAILYIASNGGPLFFDATNLFNDDVSFVISAGFA</sequence>
<dbReference type="InterPro" id="IPR007934">
    <property type="entry name" value="AbfB_ABD"/>
</dbReference>
<comment type="subcellular location">
    <subcellularLocation>
        <location evidence="9">Secreted</location>
    </subcellularLocation>
</comment>
<evidence type="ECO:0000256" key="7">
    <source>
        <dbReference type="PIRSR" id="PIRSR638964-1"/>
    </source>
</evidence>
<evidence type="ECO:0000256" key="1">
    <source>
        <dbReference type="ARBA" id="ARBA00001462"/>
    </source>
</evidence>
<evidence type="ECO:0000256" key="6">
    <source>
        <dbReference type="ARBA" id="ARBA00023295"/>
    </source>
</evidence>
<evidence type="ECO:0000256" key="8">
    <source>
        <dbReference type="PIRSR" id="PIRSR638964-3"/>
    </source>
</evidence>
<dbReference type="InterPro" id="IPR015289">
    <property type="entry name" value="A-L-arabinofuranosidase_B_cat"/>
</dbReference>
<evidence type="ECO:0000256" key="9">
    <source>
        <dbReference type="RuleBase" id="RU367111"/>
    </source>
</evidence>
<dbReference type="InterPro" id="IPR036195">
    <property type="entry name" value="AbfB_ABD_sf"/>
</dbReference>
<keyword evidence="13" id="KW-1185">Reference proteome</keyword>
<feature type="signal peptide" evidence="9">
    <location>
        <begin position="1"/>
        <end position="22"/>
    </location>
</feature>
<evidence type="ECO:0000256" key="4">
    <source>
        <dbReference type="ARBA" id="ARBA00022801"/>
    </source>
</evidence>
<feature type="disulfide bond" evidence="8">
    <location>
        <begin position="85"/>
        <end position="90"/>
    </location>
</feature>
<dbReference type="STRING" id="913774.A0A0C3CYG6"/>
<dbReference type="Gene3D" id="2.80.10.50">
    <property type="match status" value="1"/>
</dbReference>
<dbReference type="GO" id="GO:0046373">
    <property type="term" value="P:L-arabinose metabolic process"/>
    <property type="evidence" value="ECO:0007669"/>
    <property type="project" value="UniProtKB-UniRule"/>
</dbReference>
<comment type="similarity">
    <text evidence="2 9">Belongs to the glycosyl hydrolase 54 family.</text>
</comment>
<feature type="active site" description="Proton donor" evidence="7">
    <location>
        <position position="303"/>
    </location>
</feature>
<dbReference type="Proteomes" id="UP000054321">
    <property type="component" value="Unassembled WGS sequence"/>
</dbReference>
<keyword evidence="9" id="KW-0119">Carbohydrate metabolism</keyword>
<feature type="active site" description="Nucleophile" evidence="7">
    <location>
        <position position="228"/>
    </location>
</feature>
<dbReference type="FunFam" id="2.80.10.50:FF:000059">
    <property type="entry name" value="Probable alpha-L-arabinofuranosidase B"/>
    <property type="match status" value="1"/>
</dbReference>
<reference evidence="13" key="2">
    <citation type="submission" date="2015-01" db="EMBL/GenBank/DDBJ databases">
        <title>Evolutionary Origins and Diversification of the Mycorrhizal Mutualists.</title>
        <authorList>
            <consortium name="DOE Joint Genome Institute"/>
            <consortium name="Mycorrhizal Genomics Consortium"/>
            <person name="Kohler A."/>
            <person name="Kuo A."/>
            <person name="Nagy L.G."/>
            <person name="Floudas D."/>
            <person name="Copeland A."/>
            <person name="Barry K.W."/>
            <person name="Cichocki N."/>
            <person name="Veneault-Fourrey C."/>
            <person name="LaButti K."/>
            <person name="Lindquist E.A."/>
            <person name="Lipzen A."/>
            <person name="Lundell T."/>
            <person name="Morin E."/>
            <person name="Murat C."/>
            <person name="Riley R."/>
            <person name="Ohm R."/>
            <person name="Sun H."/>
            <person name="Tunlid A."/>
            <person name="Henrissat B."/>
            <person name="Grigoriev I.V."/>
            <person name="Hibbett D.S."/>
            <person name="Martin F."/>
        </authorList>
    </citation>
    <scope>NUCLEOTIDE SEQUENCE [LARGE SCALE GENOMIC DNA]</scope>
    <source>
        <strain evidence="13">Zn</strain>
    </source>
</reference>
<dbReference type="HOGENOM" id="CLU_029332_3_0_1"/>
<feature type="disulfide bond" evidence="8">
    <location>
        <begin position="25"/>
        <end position="35"/>
    </location>
</feature>
<dbReference type="GO" id="GO:0045490">
    <property type="term" value="P:pectin catabolic process"/>
    <property type="evidence" value="ECO:0007669"/>
    <property type="project" value="TreeGrafter"/>
</dbReference>
<evidence type="ECO:0000259" key="10">
    <source>
        <dbReference type="Pfam" id="PF05270"/>
    </source>
</evidence>
<feature type="domain" description="Alpha-L-arabinofuranosidase B catalytic" evidence="11">
    <location>
        <begin position="24"/>
        <end position="340"/>
    </location>
</feature>
<dbReference type="InterPro" id="IPR038964">
    <property type="entry name" value="ABFB"/>
</dbReference>
<dbReference type="AlphaFoldDB" id="A0A0C3CYG6"/>
<dbReference type="SUPFAM" id="SSF49899">
    <property type="entry name" value="Concanavalin A-like lectins/glucanases"/>
    <property type="match status" value="1"/>
</dbReference>
<dbReference type="Gene3D" id="2.60.120.200">
    <property type="match status" value="1"/>
</dbReference>
<evidence type="ECO:0000313" key="13">
    <source>
        <dbReference type="Proteomes" id="UP000054321"/>
    </source>
</evidence>
<gene>
    <name evidence="12" type="ORF">OIDMADRAFT_207352</name>
</gene>
<feature type="disulfide bond" evidence="8">
    <location>
        <begin position="181"/>
        <end position="182"/>
    </location>
</feature>
<reference evidence="12 13" key="1">
    <citation type="submission" date="2014-04" db="EMBL/GenBank/DDBJ databases">
        <authorList>
            <consortium name="DOE Joint Genome Institute"/>
            <person name="Kuo A."/>
            <person name="Martino E."/>
            <person name="Perotto S."/>
            <person name="Kohler A."/>
            <person name="Nagy L.G."/>
            <person name="Floudas D."/>
            <person name="Copeland A."/>
            <person name="Barry K.W."/>
            <person name="Cichocki N."/>
            <person name="Veneault-Fourrey C."/>
            <person name="LaButti K."/>
            <person name="Lindquist E.A."/>
            <person name="Lipzen A."/>
            <person name="Lundell T."/>
            <person name="Morin E."/>
            <person name="Murat C."/>
            <person name="Sun H."/>
            <person name="Tunlid A."/>
            <person name="Henrissat B."/>
            <person name="Grigoriev I.V."/>
            <person name="Hibbett D.S."/>
            <person name="Martin F."/>
            <person name="Nordberg H.P."/>
            <person name="Cantor M.N."/>
            <person name="Hua S.X."/>
        </authorList>
    </citation>
    <scope>NUCLEOTIDE SEQUENCE [LARGE SCALE GENOMIC DNA]</scope>
    <source>
        <strain evidence="12 13">Zn</strain>
    </source>
</reference>
<dbReference type="CDD" id="cd23399">
    <property type="entry name" value="beta-trefoil_ABD_ABFB"/>
    <property type="match status" value="1"/>
</dbReference>
<evidence type="ECO:0000313" key="12">
    <source>
        <dbReference type="EMBL" id="KIM94702.1"/>
    </source>
</evidence>
<comment type="catalytic activity">
    <reaction evidence="1 9">
        <text>Hydrolysis of terminal non-reducing alpha-L-arabinofuranoside residues in alpha-L-arabinosides.</text>
        <dbReference type="EC" id="3.2.1.55"/>
    </reaction>
</comment>
<keyword evidence="3 9" id="KW-0732">Signal</keyword>
<keyword evidence="9" id="KW-0964">Secreted</keyword>
<protein>
    <recommendedName>
        <fullName evidence="9">Alpha-L-arabinofuranosidase</fullName>
        <ecNumber evidence="9">3.2.1.55</ecNumber>
    </recommendedName>
</protein>
<dbReference type="EC" id="3.2.1.55" evidence="9"/>
<evidence type="ECO:0000256" key="5">
    <source>
        <dbReference type="ARBA" id="ARBA00023180"/>
    </source>
</evidence>
<feature type="domain" description="Alpha-L-arabinofuranosidase B arabinose-binding" evidence="10">
    <location>
        <begin position="358"/>
        <end position="499"/>
    </location>
</feature>
<organism evidence="12 13">
    <name type="scientific">Oidiodendron maius (strain Zn)</name>
    <dbReference type="NCBI Taxonomy" id="913774"/>
    <lineage>
        <taxon>Eukaryota</taxon>
        <taxon>Fungi</taxon>
        <taxon>Dikarya</taxon>
        <taxon>Ascomycota</taxon>
        <taxon>Pezizomycotina</taxon>
        <taxon>Leotiomycetes</taxon>
        <taxon>Leotiomycetes incertae sedis</taxon>
        <taxon>Myxotrichaceae</taxon>
        <taxon>Oidiodendron</taxon>
    </lineage>
</organism>
<keyword evidence="8" id="KW-1015">Disulfide bond</keyword>
<dbReference type="GO" id="GO:0045493">
    <property type="term" value="P:xylan catabolic process"/>
    <property type="evidence" value="ECO:0007669"/>
    <property type="project" value="UniProtKB-KW"/>
</dbReference>
<dbReference type="EMBL" id="KN832889">
    <property type="protein sequence ID" value="KIM94702.1"/>
    <property type="molecule type" value="Genomic_DNA"/>
</dbReference>
<dbReference type="PANTHER" id="PTHR39447">
    <property type="entry name" value="ALPHA-L-ARABINOFURANOSIDASE B"/>
    <property type="match status" value="1"/>
</dbReference>
<dbReference type="PANTHER" id="PTHR39447:SF2">
    <property type="entry name" value="ALPHA-L-ARABINOFURANOSIDASE B"/>
    <property type="match status" value="1"/>
</dbReference>
<evidence type="ECO:0000256" key="2">
    <source>
        <dbReference type="ARBA" id="ARBA00006963"/>
    </source>
</evidence>
<dbReference type="SUPFAM" id="SSF110221">
    <property type="entry name" value="AbfB domain"/>
    <property type="match status" value="1"/>
</dbReference>
<accession>A0A0C3CYG6</accession>
<name>A0A0C3CYG6_OIDMZ</name>
<keyword evidence="5" id="KW-0325">Glycoprotein</keyword>
<dbReference type="InParanoid" id="A0A0C3CYG6"/>